<dbReference type="HOGENOM" id="CLU_3123841_0_0_12"/>
<dbReference type="EMBL" id="AGDZ01000027">
    <property type="protein sequence ID" value="EMB22405.1"/>
    <property type="molecule type" value="Genomic_DNA"/>
</dbReference>
<sequence length="50" mass="5736">MSTSNRKYKDSVFVDRQRLYIRVQSLTSSFEQSSKHRNAGTPAIRGGYIV</sequence>
<dbReference type="Proteomes" id="UP000016183">
    <property type="component" value="Unassembled WGS sequence"/>
</dbReference>
<proteinExistence type="predicted"/>
<accession>M2AZ75</accession>
<gene>
    <name evidence="1" type="ORF">HMPREF9733_01821</name>
</gene>
<evidence type="ECO:0000313" key="2">
    <source>
        <dbReference type="Proteomes" id="UP000016183"/>
    </source>
</evidence>
<name>M2AZ75_TREDN</name>
<protein>
    <submittedName>
        <fullName evidence="1">Uncharacterized protein</fullName>
    </submittedName>
</protein>
<evidence type="ECO:0000313" key="1">
    <source>
        <dbReference type="EMBL" id="EMB22405.1"/>
    </source>
</evidence>
<organism evidence="1 2">
    <name type="scientific">Treponema denticola SP33</name>
    <dbReference type="NCBI Taxonomy" id="999437"/>
    <lineage>
        <taxon>Bacteria</taxon>
        <taxon>Pseudomonadati</taxon>
        <taxon>Spirochaetota</taxon>
        <taxon>Spirochaetia</taxon>
        <taxon>Spirochaetales</taxon>
        <taxon>Treponemataceae</taxon>
        <taxon>Treponema</taxon>
    </lineage>
</organism>
<reference evidence="1 2" key="1">
    <citation type="submission" date="2012-01" db="EMBL/GenBank/DDBJ databases">
        <title>The Genome Sequence of Treponema denticola SP33.</title>
        <authorList>
            <consortium name="The Broad Institute Genome Sequencing Platform"/>
            <person name="Earl A."/>
            <person name="Ward D."/>
            <person name="Feldgarden M."/>
            <person name="Gevers D."/>
            <person name="Blanton J.M."/>
            <person name="Fenno C.J."/>
            <person name="Baranova O.V."/>
            <person name="Mathney J."/>
            <person name="Dewhirst F.E."/>
            <person name="Izard J."/>
            <person name="Young S.K."/>
            <person name="Zeng Q."/>
            <person name="Gargeya S."/>
            <person name="Fitzgerald M."/>
            <person name="Haas B."/>
            <person name="Abouelleil A."/>
            <person name="Alvarado L."/>
            <person name="Arachchi H.M."/>
            <person name="Berlin A."/>
            <person name="Chapman S.B."/>
            <person name="Gearin G."/>
            <person name="Goldberg J."/>
            <person name="Griggs A."/>
            <person name="Gujja S."/>
            <person name="Hansen M."/>
            <person name="Heiman D."/>
            <person name="Howarth C."/>
            <person name="Larimer J."/>
            <person name="Lui A."/>
            <person name="MacDonald P.J.P."/>
            <person name="McCowen C."/>
            <person name="Montmayeur A."/>
            <person name="Murphy C."/>
            <person name="Neiman D."/>
            <person name="Pearson M."/>
            <person name="Priest M."/>
            <person name="Roberts A."/>
            <person name="Saif S."/>
            <person name="Shea T."/>
            <person name="Sisk P."/>
            <person name="Stolte C."/>
            <person name="Sykes S."/>
            <person name="Wortman J."/>
            <person name="Nusbaum C."/>
            <person name="Birren B."/>
        </authorList>
    </citation>
    <scope>NUCLEOTIDE SEQUENCE [LARGE SCALE GENOMIC DNA]</scope>
    <source>
        <strain evidence="1 2">SP33</strain>
    </source>
</reference>
<dbReference type="AlphaFoldDB" id="M2AZ75"/>
<comment type="caution">
    <text evidence="1">The sequence shown here is derived from an EMBL/GenBank/DDBJ whole genome shotgun (WGS) entry which is preliminary data.</text>
</comment>